<dbReference type="KEGG" id="cace:CACET_c01230"/>
<dbReference type="InterPro" id="IPR013783">
    <property type="entry name" value="Ig-like_fold"/>
</dbReference>
<proteinExistence type="predicted"/>
<sequence length="2115" mass="232128">MKRKIRQKISVLIMVIMIVTQLVTVANAIDVGGGAEVTAIKYQVVRDSNYNITQALVEIRGENLVNPVVLFSTNDGTKQMGKITLNLSSFIQYSFTPEEVDSFTGGIIIGNKEFNLGLGSFPTIDATTKIVNISEEDTLVINGRNLNQFKEEENFIIKGEYGKAGQFKEFGEGNSDPERIVIDKATPPGERGLQNIRIIKEKKSGVTMDPEIVVEYNYNNIFSFVSDLNISDMEMYPNIGARGDLLYIRSEDFTKPYDVYFFSVANASAESFSPTNKAVPVGFEVKSSINPKALLTVEVPQGVSLGSHYVILAETINGQVVAQQMIMKDATNPAIYTVVDATNRARITNVHPAKGPDIGGTPVGIEGRNILSSSISPSELVINYAADKRTVVLSPNKQEIIITYNDATYQEQPVTVERRIKVQIGGIATFEETADGRPRVEIGANDKLYVVTPKVDDAATNPDKEVLAEIRTVIKENNTGGNEYIFQEVARWNNKFIYEASSILPIVETVTPSKVQLDGDRLKEDTLVSIRGKNFMVNRYINSQGQTIVNYPKILMKTANDTDIHNYELMLQKQIVGGTVTAKVSWRSASGIIEQDEGVEILVLDDFDRIVDGTTGRDVGTRIVMKIPKDVVASIGMKNVQVTNPTRGSQEAGLSDIQLDKIEFVTAADNPYIDEVVPNIVTVDGGQDIEVRGSNFLEGVKVFIDGKEVTGVSREIATGGNKFLLKFKAPKGREGVTQLMVMNPSGAMAAAEFVYVDTLDKDPKITSFAPNKGSNGTLVVVNGDNFLKPDSTTKDISGNGIYRLIGTRILLDGQDINSYYREGSNIALQNYTAPAGEQYQLIQRDGVQGVKFANYYHSVLLHDEASNQYYTLDINAAGNLILSDGVQNTYRIVQAVDGQQSRFVATKGGAEYRIEVGKQAGASDILTITRGAEETVLKVKTPYAIENNIIIGNRVQVLTKNQILFTVPQLGVEKWYNLSVQNPDTKIDTRTGQNGFYYFKQPQRNPIITTVTPPQGSTEGGYAVDIEGQDFQDFGGAQKSRVYVGGVEVPATDVSVSTDGRKITIIMPRYPGDLKVEVENGRKTVPVVVVNIDGGNANKPDGFTYVIPTSNPTINRITPNKGNAAGGETVRIWGTDFRFFEPYEDANGNAKYDLGEKFQDLNDNGKWDNIEGMDIAELSAADKKILPMVYFGKHRAEILEFSQGYLVVSLPTGSKGVVDVFVVNNDFGTSNKMKFTYEASSPRVTNIIPPEGNKSGKVKTEINGSDFSSSILHIYNQKTENELQQYDVIEMPLVHFGDVKNPMISNRSIDVSALNGGSIVNGRASVDVGNITVDYQSTANSTKVILQMTEGGEVYTFQVNGYDNTIKYIDTATLKNSNGKASDNSYELVRLEVDPVERKLIVERGYTPFHPNASMTSGQIVLYTPSYYTIGRVPVTIKNPDGSSAQVQYEYKNPDSNPKITNVTKEGESPVLTTIDGKEVRVLRMTHKGGSIVSIIGEDFRENAEIYISNIAHITQRSNNKLEHNSSTQMTFEMPNVGENAVGRLHRVIVKNYDGASATSDELTPPIYIEFVKGESDPALGGIEPNKGLVTGGTRVKITGNDFRKSMEGFEGEVLKVFFGETAVVYQEGNSRLDIEDYRTLHVTVPAGTKPGVVPVRVENPDGSLGAPPLQFTYISKPKIDSIDPEWIFTNDTTTEITLAGEMFMSGAKVILGGRIVEGGTTNSEDTVLAEGIVRVRDGKNIDASVVGGVTAASVTVVDDKTITVRFNEALGLQNNDIIVVNPDGGISEPYKGFKYQTPIPDKPLVLEAIPGFESTMQLIWSKSAPEVLNAADKYEVYAKRSSDRNYSFIADTRDAEFLVRGLEPDTRYDFMVRALNSYGSALEFAEVSARTLRLSEDDKLKDKLQELDKEENKLNYEGKEEVINGALVKTIGSRQIPTGTGSHTIDFSLSQYSSHNKFIVAIPVSLLSTLDRNIVITDGNANFSFPAKSLYTREVIQGSAGNLEDAYVRITFERVAGQEAQGLYSAVSRTQRRASNIYGIDFDLQVGKTTTAIRQMLQNGNLAINFDARAYSNVDAAKLFIGKYDPSKHEFTRQRSSSATTTQEPGRFMLLADR</sequence>
<reference evidence="1 2" key="1">
    <citation type="submission" date="2014-10" db="EMBL/GenBank/DDBJ databases">
        <title>Genome sequence of Clostridium aceticum DSM 1496.</title>
        <authorList>
            <person name="Poehlein A."/>
            <person name="Schiel-Bengelsdorf B."/>
            <person name="Gottschalk G."/>
            <person name="Duerre P."/>
            <person name="Daniel R."/>
        </authorList>
    </citation>
    <scope>NUCLEOTIDE SEQUENCE [LARGE SCALE GENOMIC DNA]</scope>
    <source>
        <strain evidence="1 2">DSM 1496</strain>
    </source>
</reference>
<dbReference type="SMART" id="SM00060">
    <property type="entry name" value="FN3"/>
    <property type="match status" value="1"/>
</dbReference>
<dbReference type="InterPro" id="IPR003961">
    <property type="entry name" value="FN3_dom"/>
</dbReference>
<dbReference type="GO" id="GO:0017154">
    <property type="term" value="F:semaphorin receptor activity"/>
    <property type="evidence" value="ECO:0007669"/>
    <property type="project" value="InterPro"/>
</dbReference>
<accession>A0A0D8IDE9</accession>
<dbReference type="CDD" id="cd00102">
    <property type="entry name" value="IPT"/>
    <property type="match status" value="2"/>
</dbReference>
<dbReference type="SUPFAM" id="SSF81296">
    <property type="entry name" value="E set domains"/>
    <property type="match status" value="4"/>
</dbReference>
<dbReference type="Proteomes" id="UP000035704">
    <property type="component" value="Chromosome"/>
</dbReference>
<dbReference type="SMART" id="SM00429">
    <property type="entry name" value="IPT"/>
    <property type="match status" value="3"/>
</dbReference>
<dbReference type="PANTHER" id="PTHR22625">
    <property type="entry name" value="PLEXIN"/>
    <property type="match status" value="1"/>
</dbReference>
<dbReference type="STRING" id="84022.CACET_c01230"/>
<dbReference type="Gene3D" id="2.60.40.10">
    <property type="entry name" value="Immunoglobulins"/>
    <property type="match status" value="6"/>
</dbReference>
<dbReference type="PATRIC" id="fig|84022.5.peg.3988"/>
<keyword evidence="2" id="KW-1185">Reference proteome</keyword>
<dbReference type="CDD" id="cd00603">
    <property type="entry name" value="IPT_PCSR"/>
    <property type="match status" value="1"/>
</dbReference>
<dbReference type="InterPro" id="IPR014756">
    <property type="entry name" value="Ig_E-set"/>
</dbReference>
<dbReference type="InterPro" id="IPR002909">
    <property type="entry name" value="IPT_dom"/>
</dbReference>
<gene>
    <name evidence="1" type="ORF">CACET_c01230</name>
</gene>
<evidence type="ECO:0000313" key="1">
    <source>
        <dbReference type="EMBL" id="AKL93641.1"/>
    </source>
</evidence>
<dbReference type="InterPro" id="IPR031148">
    <property type="entry name" value="Plexin"/>
</dbReference>
<dbReference type="Pfam" id="PF00041">
    <property type="entry name" value="fn3"/>
    <property type="match status" value="1"/>
</dbReference>
<dbReference type="PROSITE" id="PS50853">
    <property type="entry name" value="FN3"/>
    <property type="match status" value="1"/>
</dbReference>
<protein>
    <submittedName>
        <fullName evidence="1">Fibronectin, type III domain containing protein</fullName>
    </submittedName>
</protein>
<dbReference type="InterPro" id="IPR036116">
    <property type="entry name" value="FN3_sf"/>
</dbReference>
<dbReference type="OrthoDB" id="1656124at2"/>
<dbReference type="RefSeq" id="WP_044824633.1">
    <property type="nucleotide sequence ID" value="NZ_CP009687.1"/>
</dbReference>
<name>A0A0D8IDE9_9CLOT</name>
<dbReference type="CDD" id="cd00063">
    <property type="entry name" value="FN3"/>
    <property type="match status" value="1"/>
</dbReference>
<dbReference type="Pfam" id="PF01833">
    <property type="entry name" value="TIG"/>
    <property type="match status" value="4"/>
</dbReference>
<dbReference type="PANTHER" id="PTHR22625:SF70">
    <property type="entry name" value="PLEXIN A, ISOFORM A"/>
    <property type="match status" value="1"/>
</dbReference>
<dbReference type="EMBL" id="CP009687">
    <property type="protein sequence ID" value="AKL93641.1"/>
    <property type="molecule type" value="Genomic_DNA"/>
</dbReference>
<organism evidence="1 2">
    <name type="scientific">Clostridium aceticum</name>
    <dbReference type="NCBI Taxonomy" id="84022"/>
    <lineage>
        <taxon>Bacteria</taxon>
        <taxon>Bacillati</taxon>
        <taxon>Bacillota</taxon>
        <taxon>Clostridia</taxon>
        <taxon>Eubacteriales</taxon>
        <taxon>Clostridiaceae</taxon>
        <taxon>Clostridium</taxon>
    </lineage>
</organism>
<evidence type="ECO:0000313" key="2">
    <source>
        <dbReference type="Proteomes" id="UP000035704"/>
    </source>
</evidence>
<dbReference type="SUPFAM" id="SSF49265">
    <property type="entry name" value="Fibronectin type III"/>
    <property type="match status" value="1"/>
</dbReference>